<dbReference type="Proteomes" id="UP000505210">
    <property type="component" value="Chromosome"/>
</dbReference>
<evidence type="ECO:0000259" key="1">
    <source>
        <dbReference type="PROSITE" id="PS50206"/>
    </source>
</evidence>
<dbReference type="Gene3D" id="3.40.250.10">
    <property type="entry name" value="Rhodanese-like domain"/>
    <property type="match status" value="1"/>
</dbReference>
<dbReference type="SUPFAM" id="SSF52821">
    <property type="entry name" value="Rhodanese/Cell cycle control phosphatase"/>
    <property type="match status" value="1"/>
</dbReference>
<keyword evidence="2" id="KW-0808">Transferase</keyword>
<dbReference type="PROSITE" id="PS50206">
    <property type="entry name" value="RHODANESE_3"/>
    <property type="match status" value="1"/>
</dbReference>
<gene>
    <name evidence="2" type="ORF">HPC62_09150</name>
</gene>
<name>A0A6M8B782_9CYAN</name>
<dbReference type="InterPro" id="IPR052204">
    <property type="entry name" value="PpiC/parvulin_rotamase"/>
</dbReference>
<organism evidence="2 3">
    <name type="scientific">Thermoleptolyngbya sichuanensis A183</name>
    <dbReference type="NCBI Taxonomy" id="2737172"/>
    <lineage>
        <taxon>Bacteria</taxon>
        <taxon>Bacillati</taxon>
        <taxon>Cyanobacteriota</taxon>
        <taxon>Cyanophyceae</taxon>
        <taxon>Oculatellales</taxon>
        <taxon>Oculatellaceae</taxon>
        <taxon>Thermoleptolyngbya</taxon>
        <taxon>Thermoleptolyngbya sichuanensis</taxon>
    </lineage>
</organism>
<dbReference type="PANTHER" id="PTHR43629">
    <property type="entry name" value="PEPTIDYL-PROLYL CIS-TRANS ISOMERASE"/>
    <property type="match status" value="1"/>
</dbReference>
<accession>A0A6M8B782</accession>
<protein>
    <submittedName>
        <fullName evidence="2">Rhodanese-related sulfurtransferase</fullName>
    </submittedName>
</protein>
<dbReference type="PANTHER" id="PTHR43629:SF2">
    <property type="entry name" value="RHODANESE-LIKE_PPIC DOMAIN-CONTAINING PROTEIN 12, CHLOROPLASTIC"/>
    <property type="match status" value="1"/>
</dbReference>
<dbReference type="GO" id="GO:0016740">
    <property type="term" value="F:transferase activity"/>
    <property type="evidence" value="ECO:0007669"/>
    <property type="project" value="UniProtKB-KW"/>
</dbReference>
<dbReference type="EMBL" id="CP053661">
    <property type="protein sequence ID" value="QKD82328.1"/>
    <property type="molecule type" value="Genomic_DNA"/>
</dbReference>
<dbReference type="InterPro" id="IPR036873">
    <property type="entry name" value="Rhodanese-like_dom_sf"/>
</dbReference>
<evidence type="ECO:0000313" key="3">
    <source>
        <dbReference type="Proteomes" id="UP000505210"/>
    </source>
</evidence>
<feature type="domain" description="Rhodanese" evidence="1">
    <location>
        <begin position="34"/>
        <end position="126"/>
    </location>
</feature>
<sequence length="128" mass="14374">MQSFPFAKLLYPTMHSMSQLPHIHPTELAERLAQGARLQLVDVREPEELAIAQVDGFINLPLSQYGEWSTDIHSRLDPEAETIVMCHHGMRSAQMCGWLLSQGFQNVKNLTGGIEAYAIAVDPTIPRY</sequence>
<keyword evidence="3" id="KW-1185">Reference proteome</keyword>
<dbReference type="KEGG" id="theu:HPC62_09150"/>
<evidence type="ECO:0000313" key="2">
    <source>
        <dbReference type="EMBL" id="QKD82328.1"/>
    </source>
</evidence>
<dbReference type="SMART" id="SM00450">
    <property type="entry name" value="RHOD"/>
    <property type="match status" value="1"/>
</dbReference>
<proteinExistence type="predicted"/>
<dbReference type="Pfam" id="PF00581">
    <property type="entry name" value="Rhodanese"/>
    <property type="match status" value="1"/>
</dbReference>
<dbReference type="AlphaFoldDB" id="A0A6M8B782"/>
<dbReference type="InterPro" id="IPR001763">
    <property type="entry name" value="Rhodanese-like_dom"/>
</dbReference>
<reference evidence="2 3" key="1">
    <citation type="submission" date="2020-05" db="EMBL/GenBank/DDBJ databases">
        <title>Complete genome sequence of of a novel Thermoleptolyngbya strain isolated from hot springs of Ganzi, Sichuan China.</title>
        <authorList>
            <person name="Tang J."/>
            <person name="Daroch M."/>
            <person name="Li L."/>
            <person name="Waleron K."/>
            <person name="Waleron M."/>
            <person name="Waleron M."/>
        </authorList>
    </citation>
    <scope>NUCLEOTIDE SEQUENCE [LARGE SCALE GENOMIC DNA]</scope>
    <source>
        <strain evidence="2 3">PKUAC-SCTA183</strain>
    </source>
</reference>